<feature type="region of interest" description="Disordered" evidence="1">
    <location>
        <begin position="256"/>
        <end position="312"/>
    </location>
</feature>
<dbReference type="Proteomes" id="UP000007797">
    <property type="component" value="Unassembled WGS sequence"/>
</dbReference>
<reference evidence="3" key="1">
    <citation type="journal article" date="2011" name="Genome Res.">
        <title>Phylogeny-wide analysis of social amoeba genomes highlights ancient origins for complex intercellular communication.</title>
        <authorList>
            <person name="Heidel A.J."/>
            <person name="Lawal H.M."/>
            <person name="Felder M."/>
            <person name="Schilde C."/>
            <person name="Helps N.R."/>
            <person name="Tunggal B."/>
            <person name="Rivero F."/>
            <person name="John U."/>
            <person name="Schleicher M."/>
            <person name="Eichinger L."/>
            <person name="Platzer M."/>
            <person name="Noegel A.A."/>
            <person name="Schaap P."/>
            <person name="Gloeckner G."/>
        </authorList>
    </citation>
    <scope>NUCLEOTIDE SEQUENCE [LARGE SCALE GENOMIC DNA]</scope>
    <source>
        <strain evidence="3">SH3</strain>
    </source>
</reference>
<proteinExistence type="predicted"/>
<evidence type="ECO:0000256" key="1">
    <source>
        <dbReference type="SAM" id="MobiDB-lite"/>
    </source>
</evidence>
<feature type="compositionally biased region" description="Low complexity" evidence="1">
    <location>
        <begin position="38"/>
        <end position="48"/>
    </location>
</feature>
<evidence type="ECO:0000313" key="2">
    <source>
        <dbReference type="EMBL" id="EGG19497.1"/>
    </source>
</evidence>
<dbReference type="InterPro" id="IPR013922">
    <property type="entry name" value="Cyclin_PHO80-like"/>
</dbReference>
<feature type="region of interest" description="Disordered" evidence="1">
    <location>
        <begin position="1"/>
        <end position="50"/>
    </location>
</feature>
<dbReference type="RefSeq" id="XP_004357791.1">
    <property type="nucleotide sequence ID" value="XM_004357734.1"/>
</dbReference>
<dbReference type="EMBL" id="GL883014">
    <property type="protein sequence ID" value="EGG19497.1"/>
    <property type="molecule type" value="Genomic_DNA"/>
</dbReference>
<dbReference type="AlphaFoldDB" id="F4PXI7"/>
<feature type="compositionally biased region" description="Polar residues" evidence="1">
    <location>
        <begin position="17"/>
        <end position="29"/>
    </location>
</feature>
<evidence type="ECO:0000313" key="3">
    <source>
        <dbReference type="Proteomes" id="UP000007797"/>
    </source>
</evidence>
<feature type="compositionally biased region" description="Low complexity" evidence="1">
    <location>
        <begin position="1"/>
        <end position="16"/>
    </location>
</feature>
<dbReference type="PANTHER" id="PTHR15615:SF108">
    <property type="entry name" value="PROTEIN CNPPD1"/>
    <property type="match status" value="1"/>
</dbReference>
<keyword evidence="3" id="KW-1185">Reference proteome</keyword>
<accession>F4PXI7</accession>
<gene>
    <name evidence="2" type="ORF">DFA_00074</name>
</gene>
<dbReference type="GeneID" id="14871632"/>
<name>F4PXI7_CACFS</name>
<dbReference type="GO" id="GO:0019901">
    <property type="term" value="F:protein kinase binding"/>
    <property type="evidence" value="ECO:0007669"/>
    <property type="project" value="InterPro"/>
</dbReference>
<dbReference type="OrthoDB" id="18379at2759"/>
<organism evidence="2 3">
    <name type="scientific">Cavenderia fasciculata</name>
    <name type="common">Slime mold</name>
    <name type="synonym">Dictyostelium fasciculatum</name>
    <dbReference type="NCBI Taxonomy" id="261658"/>
    <lineage>
        <taxon>Eukaryota</taxon>
        <taxon>Amoebozoa</taxon>
        <taxon>Evosea</taxon>
        <taxon>Eumycetozoa</taxon>
        <taxon>Dictyostelia</taxon>
        <taxon>Acytosteliales</taxon>
        <taxon>Cavenderiaceae</taxon>
        <taxon>Cavenderia</taxon>
    </lineage>
</organism>
<sequence length="312" mass="35188">MEITKNNNNNSQSTSNYESTIPQQISTQYPGGGGGGSPLDQSLSPSSQPRERLPTTILGILKECNIGSSPISLGNCKSDTMEKEWLLKCIVVLIDHLLSIGDNYSNNHQEFLPDNMRLPMITVDMYITRIMKYSPCSKECFITILIQVGGVSVDEINRMEIDLLKLLEFDLSAKVELYNEYCKYIELYNSKLQSFLKVATPIDLRLVITDPYILNFGKNLPPTCLSQSLSSFNSINSNTNNQNGNNHLSNHLVPNQVKQQQQKSNSSNNLKNQQPTNQQQQSQQQSQQQYLHQQQQPISSTFRYHPQPNAVA</sequence>
<protein>
    <submittedName>
        <fullName evidence="2">Uncharacterized protein</fullName>
    </submittedName>
</protein>
<dbReference type="STRING" id="1054147.F4PXI7"/>
<dbReference type="KEGG" id="dfa:DFA_00074"/>
<dbReference type="PANTHER" id="PTHR15615">
    <property type="match status" value="1"/>
</dbReference>
<dbReference type="Gene3D" id="1.10.472.10">
    <property type="entry name" value="Cyclin-like"/>
    <property type="match status" value="2"/>
</dbReference>
<feature type="compositionally biased region" description="Low complexity" evidence="1">
    <location>
        <begin position="256"/>
        <end position="296"/>
    </location>
</feature>